<sequence>MKGINWAKKLTSRKFWLAIANFVTMMIVACGGTENQASQVAALIMAGATVIAYVIGEGLADAAGAARPIDGAEVLPGIGVDDTEE</sequence>
<dbReference type="EMBL" id="BK016037">
    <property type="protein sequence ID" value="DAF90825.1"/>
    <property type="molecule type" value="Genomic_DNA"/>
</dbReference>
<keyword evidence="1" id="KW-1133">Transmembrane helix</keyword>
<keyword evidence="1" id="KW-0472">Membrane</keyword>
<keyword evidence="1" id="KW-0812">Transmembrane</keyword>
<feature type="transmembrane region" description="Helical" evidence="1">
    <location>
        <begin position="15"/>
        <end position="34"/>
    </location>
</feature>
<name>A0A8S5U8L1_9CAUD</name>
<feature type="transmembrane region" description="Helical" evidence="1">
    <location>
        <begin position="40"/>
        <end position="60"/>
    </location>
</feature>
<organism evidence="2">
    <name type="scientific">Myoviridae sp. ctp7F23</name>
    <dbReference type="NCBI Taxonomy" id="2825174"/>
    <lineage>
        <taxon>Viruses</taxon>
        <taxon>Duplodnaviria</taxon>
        <taxon>Heunggongvirae</taxon>
        <taxon>Uroviricota</taxon>
        <taxon>Caudoviricetes</taxon>
    </lineage>
</organism>
<dbReference type="PROSITE" id="PS51257">
    <property type="entry name" value="PROKAR_LIPOPROTEIN"/>
    <property type="match status" value="1"/>
</dbReference>
<evidence type="ECO:0000256" key="1">
    <source>
        <dbReference type="SAM" id="Phobius"/>
    </source>
</evidence>
<proteinExistence type="predicted"/>
<protein>
    <submittedName>
        <fullName evidence="2">Holin</fullName>
    </submittedName>
</protein>
<accession>A0A8S5U8L1</accession>
<reference evidence="2" key="1">
    <citation type="journal article" date="2021" name="Proc. Natl. Acad. Sci. U.S.A.">
        <title>A Catalog of Tens of Thousands of Viruses from Human Metagenomes Reveals Hidden Associations with Chronic Diseases.</title>
        <authorList>
            <person name="Tisza M.J."/>
            <person name="Buck C.B."/>
        </authorList>
    </citation>
    <scope>NUCLEOTIDE SEQUENCE</scope>
    <source>
        <strain evidence="2">Ctp7F23</strain>
    </source>
</reference>
<evidence type="ECO:0000313" key="2">
    <source>
        <dbReference type="EMBL" id="DAF90825.1"/>
    </source>
</evidence>